<dbReference type="AlphaFoldDB" id="A0AAV4PH33"/>
<gene>
    <name evidence="1" type="ORF">CEXT_380861</name>
</gene>
<protein>
    <submittedName>
        <fullName evidence="1">Uncharacterized protein</fullName>
    </submittedName>
</protein>
<name>A0AAV4PH33_CAEEX</name>
<keyword evidence="2" id="KW-1185">Reference proteome</keyword>
<evidence type="ECO:0000313" key="1">
    <source>
        <dbReference type="EMBL" id="GIX96384.1"/>
    </source>
</evidence>
<dbReference type="Proteomes" id="UP001054945">
    <property type="component" value="Unassembled WGS sequence"/>
</dbReference>
<dbReference type="EMBL" id="BPLR01004640">
    <property type="protein sequence ID" value="GIX96384.1"/>
    <property type="molecule type" value="Genomic_DNA"/>
</dbReference>
<organism evidence="1 2">
    <name type="scientific">Caerostris extrusa</name>
    <name type="common">Bark spider</name>
    <name type="synonym">Caerostris bankana</name>
    <dbReference type="NCBI Taxonomy" id="172846"/>
    <lineage>
        <taxon>Eukaryota</taxon>
        <taxon>Metazoa</taxon>
        <taxon>Ecdysozoa</taxon>
        <taxon>Arthropoda</taxon>
        <taxon>Chelicerata</taxon>
        <taxon>Arachnida</taxon>
        <taxon>Araneae</taxon>
        <taxon>Araneomorphae</taxon>
        <taxon>Entelegynae</taxon>
        <taxon>Araneoidea</taxon>
        <taxon>Araneidae</taxon>
        <taxon>Caerostris</taxon>
    </lineage>
</organism>
<accession>A0AAV4PH33</accession>
<reference evidence="1 2" key="1">
    <citation type="submission" date="2021-06" db="EMBL/GenBank/DDBJ databases">
        <title>Caerostris extrusa draft genome.</title>
        <authorList>
            <person name="Kono N."/>
            <person name="Arakawa K."/>
        </authorList>
    </citation>
    <scope>NUCLEOTIDE SEQUENCE [LARGE SCALE GENOMIC DNA]</scope>
</reference>
<sequence length="96" mass="10775">MDPVPSSIIEVVSVKMGVNPLNFLLVSEITWLQQRGQDSDDGGADGCRRLTSYFIGEPRDASTRRRTSWSDRILLHHAAHQPVRFRQLCVNPSSTP</sequence>
<evidence type="ECO:0000313" key="2">
    <source>
        <dbReference type="Proteomes" id="UP001054945"/>
    </source>
</evidence>
<proteinExistence type="predicted"/>
<comment type="caution">
    <text evidence="1">The sequence shown here is derived from an EMBL/GenBank/DDBJ whole genome shotgun (WGS) entry which is preliminary data.</text>
</comment>